<accession>A0A6C0LDQ0</accession>
<dbReference type="Gene3D" id="3.40.50.720">
    <property type="entry name" value="NAD(P)-binding Rossmann-like Domain"/>
    <property type="match status" value="1"/>
</dbReference>
<protein>
    <recommendedName>
        <fullName evidence="1">NAD-dependent epimerase/dehydratase domain-containing protein</fullName>
    </recommendedName>
</protein>
<dbReference type="EMBL" id="MN740472">
    <property type="protein sequence ID" value="QHU28577.1"/>
    <property type="molecule type" value="Genomic_DNA"/>
</dbReference>
<dbReference type="InterPro" id="IPR036291">
    <property type="entry name" value="NAD(P)-bd_dom_sf"/>
</dbReference>
<proteinExistence type="predicted"/>
<reference evidence="2" key="1">
    <citation type="journal article" date="2020" name="Nature">
        <title>Giant virus diversity and host interactions through global metagenomics.</title>
        <authorList>
            <person name="Schulz F."/>
            <person name="Roux S."/>
            <person name="Paez-Espino D."/>
            <person name="Jungbluth S."/>
            <person name="Walsh D.A."/>
            <person name="Denef V.J."/>
            <person name="McMahon K.D."/>
            <person name="Konstantinidis K.T."/>
            <person name="Eloe-Fadrosh E.A."/>
            <person name="Kyrpides N.C."/>
            <person name="Woyke T."/>
        </authorList>
    </citation>
    <scope>NUCLEOTIDE SEQUENCE</scope>
    <source>
        <strain evidence="2">GVMAG-M-3300027770-73</strain>
    </source>
</reference>
<evidence type="ECO:0000259" key="1">
    <source>
        <dbReference type="Pfam" id="PF01370"/>
    </source>
</evidence>
<organism evidence="2">
    <name type="scientific">viral metagenome</name>
    <dbReference type="NCBI Taxonomy" id="1070528"/>
    <lineage>
        <taxon>unclassified sequences</taxon>
        <taxon>metagenomes</taxon>
        <taxon>organismal metagenomes</taxon>
    </lineage>
</organism>
<dbReference type="InterPro" id="IPR001509">
    <property type="entry name" value="Epimerase_deHydtase"/>
</dbReference>
<dbReference type="Pfam" id="PF01370">
    <property type="entry name" value="Epimerase"/>
    <property type="match status" value="1"/>
</dbReference>
<evidence type="ECO:0000313" key="2">
    <source>
        <dbReference type="EMBL" id="QHU28577.1"/>
    </source>
</evidence>
<dbReference type="AlphaFoldDB" id="A0A6C0LDQ0"/>
<feature type="domain" description="NAD-dependent epimerase/dehydratase" evidence="1">
    <location>
        <begin position="3"/>
        <end position="60"/>
    </location>
</feature>
<name>A0A6C0LDQ0_9ZZZZ</name>
<dbReference type="SUPFAM" id="SSF51735">
    <property type="entry name" value="NAD(P)-binding Rossmann-fold domains"/>
    <property type="match status" value="1"/>
</dbReference>
<sequence>MKILFTGSHGFIAGYTVQKLLNDGHSVWGVDNFWKYGEISKSYDNHPNFKFIRGDAKDTTLLL</sequence>